<evidence type="ECO:0000313" key="3">
    <source>
        <dbReference type="EMBL" id="EDR10107.1"/>
    </source>
</evidence>
<proteinExistence type="predicted"/>
<dbReference type="HOGENOM" id="CLU_1421136_0_0_1"/>
<dbReference type="InterPro" id="IPR049207">
    <property type="entry name" value="DUF4246_N"/>
</dbReference>
<dbReference type="AlphaFoldDB" id="B0D5Z0"/>
<dbReference type="PANTHER" id="PTHR33119:SF1">
    <property type="entry name" value="FE2OG DIOXYGENASE DOMAIN-CONTAINING PROTEIN"/>
    <property type="match status" value="1"/>
</dbReference>
<dbReference type="KEGG" id="lbc:LACBIDRAFT_325714"/>
<dbReference type="InterPro" id="IPR049192">
    <property type="entry name" value="DUF4246_C"/>
</dbReference>
<dbReference type="PANTHER" id="PTHR33119">
    <property type="entry name" value="IFI3P"/>
    <property type="match status" value="1"/>
</dbReference>
<reference evidence="3 4" key="1">
    <citation type="journal article" date="2008" name="Nature">
        <title>The genome of Laccaria bicolor provides insights into mycorrhizal symbiosis.</title>
        <authorList>
            <person name="Martin F."/>
            <person name="Aerts A."/>
            <person name="Ahren D."/>
            <person name="Brun A."/>
            <person name="Danchin E.G.J."/>
            <person name="Duchaussoy F."/>
            <person name="Gibon J."/>
            <person name="Kohler A."/>
            <person name="Lindquist E."/>
            <person name="Pereda V."/>
            <person name="Salamov A."/>
            <person name="Shapiro H.J."/>
            <person name="Wuyts J."/>
            <person name="Blaudez D."/>
            <person name="Buee M."/>
            <person name="Brokstein P."/>
            <person name="Canbaeck B."/>
            <person name="Cohen D."/>
            <person name="Courty P.E."/>
            <person name="Coutinho P.M."/>
            <person name="Delaruelle C."/>
            <person name="Detter J.C."/>
            <person name="Deveau A."/>
            <person name="DiFazio S."/>
            <person name="Duplessis S."/>
            <person name="Fraissinet-Tachet L."/>
            <person name="Lucic E."/>
            <person name="Frey-Klett P."/>
            <person name="Fourrey C."/>
            <person name="Feussner I."/>
            <person name="Gay G."/>
            <person name="Grimwood J."/>
            <person name="Hoegger P.J."/>
            <person name="Jain P."/>
            <person name="Kilaru S."/>
            <person name="Labbe J."/>
            <person name="Lin Y.C."/>
            <person name="Legue V."/>
            <person name="Le Tacon F."/>
            <person name="Marmeisse R."/>
            <person name="Melayah D."/>
            <person name="Montanini B."/>
            <person name="Muratet M."/>
            <person name="Nehls U."/>
            <person name="Niculita-Hirzel H."/>
            <person name="Oudot-Le Secq M.P."/>
            <person name="Peter M."/>
            <person name="Quesneville H."/>
            <person name="Rajashekar B."/>
            <person name="Reich M."/>
            <person name="Rouhier N."/>
            <person name="Schmutz J."/>
            <person name="Yin T."/>
            <person name="Chalot M."/>
            <person name="Henrissat B."/>
            <person name="Kuees U."/>
            <person name="Lucas S."/>
            <person name="Van de Peer Y."/>
            <person name="Podila G.K."/>
            <person name="Polle A."/>
            <person name="Pukkila P.J."/>
            <person name="Richardson P.M."/>
            <person name="Rouze P."/>
            <person name="Sanders I.R."/>
            <person name="Stajich J.E."/>
            <person name="Tunlid A."/>
            <person name="Tuskan G."/>
            <person name="Grigoriev I.V."/>
        </authorList>
    </citation>
    <scope>NUCLEOTIDE SEQUENCE [LARGE SCALE GENOMIC DNA]</scope>
    <source>
        <strain evidence="4">S238N-H82 / ATCC MYA-4686</strain>
    </source>
</reference>
<feature type="domain" description="DUF4246" evidence="1">
    <location>
        <begin position="99"/>
        <end position="200"/>
    </location>
</feature>
<dbReference type="InParanoid" id="B0D5Z0"/>
<dbReference type="OrthoDB" id="415532at2759"/>
<organism evidence="4">
    <name type="scientific">Laccaria bicolor (strain S238N-H82 / ATCC MYA-4686)</name>
    <name type="common">Bicoloured deceiver</name>
    <name type="synonym">Laccaria laccata var. bicolor</name>
    <dbReference type="NCBI Taxonomy" id="486041"/>
    <lineage>
        <taxon>Eukaryota</taxon>
        <taxon>Fungi</taxon>
        <taxon>Dikarya</taxon>
        <taxon>Basidiomycota</taxon>
        <taxon>Agaricomycotina</taxon>
        <taxon>Agaricomycetes</taxon>
        <taxon>Agaricomycetidae</taxon>
        <taxon>Agaricales</taxon>
        <taxon>Agaricineae</taxon>
        <taxon>Hydnangiaceae</taxon>
        <taxon>Laccaria</taxon>
    </lineage>
</organism>
<feature type="domain" description="DUF4246" evidence="2">
    <location>
        <begin position="10"/>
        <end position="74"/>
    </location>
</feature>
<dbReference type="RefSeq" id="XP_001879492.1">
    <property type="nucleotide sequence ID" value="XM_001879457.1"/>
</dbReference>
<dbReference type="STRING" id="486041.B0D5Z0"/>
<keyword evidence="4" id="KW-1185">Reference proteome</keyword>
<dbReference type="Proteomes" id="UP000001194">
    <property type="component" value="Unassembled WGS sequence"/>
</dbReference>
<accession>B0D5Z0</accession>
<name>B0D5Z0_LACBS</name>
<dbReference type="Pfam" id="PF14033">
    <property type="entry name" value="DUF4246"/>
    <property type="match status" value="1"/>
</dbReference>
<dbReference type="Pfam" id="PF21666">
    <property type="entry name" value="DUF4246_N"/>
    <property type="match status" value="1"/>
</dbReference>
<dbReference type="GeneID" id="6074966"/>
<gene>
    <name evidence="3" type="ORF">LACBIDRAFT_325714</name>
</gene>
<sequence>MAQHSNFGNLPGFGRPLDWNDNAELSPTTPNSFLMRLITLCEMTMLAFMNQLTDKPGWDKKVFDSTITEKWKEEVLSQAQPASSNALVPPDASEVMTEKLVDWCIAELQFKAKAFQENGGLVSIYNSDVVKLDTAIPSEVQVSLHTAVVPLEDIPDRLKDWHPGSDDLDLDLDHPSLFPLVYGCTRVLKDGVTTLDDCIE</sequence>
<evidence type="ECO:0000259" key="2">
    <source>
        <dbReference type="Pfam" id="PF21666"/>
    </source>
</evidence>
<evidence type="ECO:0000313" key="4">
    <source>
        <dbReference type="Proteomes" id="UP000001194"/>
    </source>
</evidence>
<dbReference type="EMBL" id="DS547098">
    <property type="protein sequence ID" value="EDR10107.1"/>
    <property type="molecule type" value="Genomic_DNA"/>
</dbReference>
<evidence type="ECO:0000259" key="1">
    <source>
        <dbReference type="Pfam" id="PF14033"/>
    </source>
</evidence>
<dbReference type="InterPro" id="IPR025340">
    <property type="entry name" value="DUF4246"/>
</dbReference>
<protein>
    <submittedName>
        <fullName evidence="3">Predicted protein</fullName>
    </submittedName>
</protein>